<evidence type="ECO:0000313" key="2">
    <source>
        <dbReference type="Proteomes" id="UP000319801"/>
    </source>
</evidence>
<dbReference type="AlphaFoldDB" id="A0A556TQF9"/>
<protein>
    <submittedName>
        <fullName evidence="1">Uncharacterized protein</fullName>
    </submittedName>
</protein>
<gene>
    <name evidence="1" type="ORF">Baya_2757</name>
</gene>
<keyword evidence="2" id="KW-1185">Reference proteome</keyword>
<proteinExistence type="predicted"/>
<sequence>MNTALSCETSGSRWAERRAELVSHHTLTGLRIRGQPSARRPQLVNKPPYRDGSNCNQECFTVELTAVDSLISRVLPTHGSVLKGM</sequence>
<dbReference type="Proteomes" id="UP000319801">
    <property type="component" value="Unassembled WGS sequence"/>
</dbReference>
<accession>A0A556TQF9</accession>
<name>A0A556TQF9_BAGYA</name>
<reference evidence="1 2" key="1">
    <citation type="journal article" date="2019" name="Genome Biol. Evol.">
        <title>Whole-Genome Sequencing of the Giant Devil Catfish, Bagarius yarrelli.</title>
        <authorList>
            <person name="Jiang W."/>
            <person name="Lv Y."/>
            <person name="Cheng L."/>
            <person name="Yang K."/>
            <person name="Chao B."/>
            <person name="Wang X."/>
            <person name="Li Y."/>
            <person name="Pan X."/>
            <person name="You X."/>
            <person name="Zhang Y."/>
            <person name="Yang J."/>
            <person name="Li J."/>
            <person name="Zhang X."/>
            <person name="Liu S."/>
            <person name="Sun C."/>
            <person name="Yang J."/>
            <person name="Shi Q."/>
        </authorList>
    </citation>
    <scope>NUCLEOTIDE SEQUENCE [LARGE SCALE GENOMIC DNA]</scope>
    <source>
        <strain evidence="1">JWS20170419001</strain>
        <tissue evidence="1">Muscle</tissue>
    </source>
</reference>
<evidence type="ECO:0000313" key="1">
    <source>
        <dbReference type="EMBL" id="TSK38341.1"/>
    </source>
</evidence>
<dbReference type="EMBL" id="VCAZ01000011">
    <property type="protein sequence ID" value="TSK38341.1"/>
    <property type="molecule type" value="Genomic_DNA"/>
</dbReference>
<organism evidence="1 2">
    <name type="scientific">Bagarius yarrelli</name>
    <name type="common">Goonch</name>
    <name type="synonym">Bagrus yarrelli</name>
    <dbReference type="NCBI Taxonomy" id="175774"/>
    <lineage>
        <taxon>Eukaryota</taxon>
        <taxon>Metazoa</taxon>
        <taxon>Chordata</taxon>
        <taxon>Craniata</taxon>
        <taxon>Vertebrata</taxon>
        <taxon>Euteleostomi</taxon>
        <taxon>Actinopterygii</taxon>
        <taxon>Neopterygii</taxon>
        <taxon>Teleostei</taxon>
        <taxon>Ostariophysi</taxon>
        <taxon>Siluriformes</taxon>
        <taxon>Sisoridae</taxon>
        <taxon>Sisorinae</taxon>
        <taxon>Bagarius</taxon>
    </lineage>
</organism>
<comment type="caution">
    <text evidence="1">The sequence shown here is derived from an EMBL/GenBank/DDBJ whole genome shotgun (WGS) entry which is preliminary data.</text>
</comment>